<protein>
    <submittedName>
        <fullName evidence="2">Amidohydrolase</fullName>
    </submittedName>
</protein>
<dbReference type="EMBL" id="CP000493">
    <property type="protein sequence ID" value="ABM80462.1"/>
    <property type="molecule type" value="Genomic_DNA"/>
</dbReference>
<dbReference type="Proteomes" id="UP000002593">
    <property type="component" value="Chromosome"/>
</dbReference>
<dbReference type="STRING" id="415426.Hbut_0603"/>
<dbReference type="Gene3D" id="3.60.110.10">
    <property type="entry name" value="Carbon-nitrogen hydrolase"/>
    <property type="match status" value="1"/>
</dbReference>
<evidence type="ECO:0000259" key="1">
    <source>
        <dbReference type="PROSITE" id="PS50263"/>
    </source>
</evidence>
<accession>A2BKF1</accession>
<dbReference type="OrthoDB" id="39312at2157"/>
<dbReference type="HOGENOM" id="CLU_030130_1_2_2"/>
<dbReference type="eggNOG" id="arCOG00062">
    <property type="taxonomic scope" value="Archaea"/>
</dbReference>
<proteinExistence type="predicted"/>
<dbReference type="InterPro" id="IPR003010">
    <property type="entry name" value="C-N_Hydrolase"/>
</dbReference>
<dbReference type="PROSITE" id="PS50263">
    <property type="entry name" value="CN_HYDROLASE"/>
    <property type="match status" value="1"/>
</dbReference>
<gene>
    <name evidence="2" type="ordered locus">Hbut_0603</name>
</gene>
<dbReference type="InterPro" id="IPR036526">
    <property type="entry name" value="C-N_Hydrolase_sf"/>
</dbReference>
<dbReference type="PANTHER" id="PTHR23088:SF27">
    <property type="entry name" value="DEAMINATED GLUTATHIONE AMIDASE"/>
    <property type="match status" value="1"/>
</dbReference>
<dbReference type="EnsemblBacteria" id="ABM80462">
    <property type="protein sequence ID" value="ABM80462"/>
    <property type="gene ID" value="Hbut_0603"/>
</dbReference>
<dbReference type="KEGG" id="hbu:Hbut_0603"/>
<dbReference type="RefSeq" id="WP_011821780.1">
    <property type="nucleotide sequence ID" value="NC_008818.1"/>
</dbReference>
<reference evidence="2 3" key="1">
    <citation type="journal article" date="2007" name="Archaea">
        <title>The genome of Hyperthermus butylicus: a sulfur-reducing, peptide fermenting, neutrophilic Crenarchaeote growing up to 108 degrees C.</title>
        <authorList>
            <person name="Brugger K."/>
            <person name="Chen L."/>
            <person name="Stark M."/>
            <person name="Zibat A."/>
            <person name="Redder P."/>
            <person name="Ruepp A."/>
            <person name="Awayez M."/>
            <person name="She Q."/>
            <person name="Garrett R.A."/>
            <person name="Klenk H.P."/>
        </authorList>
    </citation>
    <scope>NUCLEOTIDE SEQUENCE [LARGE SCALE GENOMIC DNA]</scope>
    <source>
        <strain evidence="3">DSM 5456 / JCM 9403 / PLM1-5</strain>
    </source>
</reference>
<dbReference type="AlphaFoldDB" id="A2BKF1"/>
<feature type="domain" description="CN hydrolase" evidence="1">
    <location>
        <begin position="4"/>
        <end position="242"/>
    </location>
</feature>
<keyword evidence="3" id="KW-1185">Reference proteome</keyword>
<evidence type="ECO:0000313" key="3">
    <source>
        <dbReference type="Proteomes" id="UP000002593"/>
    </source>
</evidence>
<sequence length="272" mass="30457">MARVRLGLAQFEAGRSGIESGERLRRLLSRYRVEADIIVLPEYGNVYPAGLRAAEVRARAENPKDSPFIRFLEEISSEYTAVIVSGFLERSGDCAYSSIVMVEPGKEVQVVYRKTVLFDALGVRESKSLCRGEQPPPVLEVRGVRVGFIVCFELRFPELARSLALRGAELVAVPAAWYRGNLKEEHLLVTARSRALENTVYLAVASMTGPHFTGRSILVDPMGVVRLDLGSEPGYAEVDVDLDYINEVRKQLPLLELQPRAYEIYTRALRRD</sequence>
<dbReference type="Pfam" id="PF00795">
    <property type="entry name" value="CN_hydrolase"/>
    <property type="match status" value="1"/>
</dbReference>
<name>A2BKF1_HYPBU</name>
<dbReference type="PANTHER" id="PTHR23088">
    <property type="entry name" value="NITRILASE-RELATED"/>
    <property type="match status" value="1"/>
</dbReference>
<organism evidence="2 3">
    <name type="scientific">Hyperthermus butylicus (strain DSM 5456 / JCM 9403 / PLM1-5)</name>
    <dbReference type="NCBI Taxonomy" id="415426"/>
    <lineage>
        <taxon>Archaea</taxon>
        <taxon>Thermoproteota</taxon>
        <taxon>Thermoprotei</taxon>
        <taxon>Desulfurococcales</taxon>
        <taxon>Pyrodictiaceae</taxon>
        <taxon>Hyperthermus</taxon>
    </lineage>
</organism>
<dbReference type="SUPFAM" id="SSF56317">
    <property type="entry name" value="Carbon-nitrogen hydrolase"/>
    <property type="match status" value="1"/>
</dbReference>
<evidence type="ECO:0000313" key="2">
    <source>
        <dbReference type="EMBL" id="ABM80462.1"/>
    </source>
</evidence>
<dbReference type="GeneID" id="4782942"/>